<dbReference type="EMBL" id="MJMN01000037">
    <property type="protein sequence ID" value="OMG80411.1"/>
    <property type="molecule type" value="Genomic_DNA"/>
</dbReference>
<comment type="caution">
    <text evidence="4">The sequence shown here is derived from an EMBL/GenBank/DDBJ whole genome shotgun (WGS) entry which is preliminary data.</text>
</comment>
<dbReference type="Proteomes" id="UP000187251">
    <property type="component" value="Unassembled WGS sequence"/>
</dbReference>
<dbReference type="AlphaFoldDB" id="A0A1R1JMT0"/>
<dbReference type="Pfam" id="PF12849">
    <property type="entry name" value="PBP_like_2"/>
    <property type="match status" value="1"/>
</dbReference>
<dbReference type="OrthoDB" id="9801510at2"/>
<dbReference type="RefSeq" id="WP_076415038.1">
    <property type="nucleotide sequence ID" value="NZ_AP028040.1"/>
</dbReference>
<protein>
    <submittedName>
        <fullName evidence="4">ABC transporter substrate-binding protein</fullName>
    </submittedName>
</protein>
<evidence type="ECO:0000256" key="2">
    <source>
        <dbReference type="SAM" id="SignalP"/>
    </source>
</evidence>
<comment type="similarity">
    <text evidence="1">Belongs to the PstS family.</text>
</comment>
<evidence type="ECO:0000313" key="5">
    <source>
        <dbReference type="Proteomes" id="UP000187251"/>
    </source>
</evidence>
<dbReference type="SUPFAM" id="SSF53850">
    <property type="entry name" value="Periplasmic binding protein-like II"/>
    <property type="match status" value="1"/>
</dbReference>
<gene>
    <name evidence="4" type="ORF">BIZ92_31985</name>
</gene>
<sequence length="411" mass="41810">MFNRNSVVAALSAVGMLSLSGAALAQQVVVSGGATLPQPLYQDEINSFPASTFKAYVGKGSGAGKTAFLTNSAVGFDSTGVVHWVGSDSILTQTQINDYLTTGLGKIGNTSGHGPLVQIPSVGTPVTISYKGPAAGVTLNKAQLCGVLSGKYTKWSDVGVSSGSAPDAFTVIYRSDSSGTTELLTRHLQAVCGTDANVAFSGKSTFAQEFPGNTPPANFLAAAGSGGVATAISAQASAITYLSPDPSFTVALEQASLINNNNSVAYAPTSANVSTALGSAAALPPATGVVQRDPAGANWSDTNNQANPFNWVRSTVNPGSGYPIVGYTNFVFSQCYTDAAVATAIKSFLTTHYSTANSTVGGSNPGKIDQHKLVPLTPANRTRVLAAFINGTTANLNINNATVCGSYAGRG</sequence>
<reference evidence="4 5" key="1">
    <citation type="submission" date="2016-09" db="EMBL/GenBank/DDBJ databases">
        <title>Phylogenomics of Achromobacter.</title>
        <authorList>
            <person name="Jeukens J."/>
            <person name="Freschi L."/>
            <person name="Vincent A.T."/>
            <person name="Emond-Rheault J.-G."/>
            <person name="Kukavica-Ibrulj I."/>
            <person name="Charette S.J."/>
            <person name="Levesque R.C."/>
        </authorList>
    </citation>
    <scope>NUCLEOTIDE SEQUENCE [LARGE SCALE GENOMIC DNA]</scope>
    <source>
        <strain evidence="4 5">AUS488</strain>
    </source>
</reference>
<accession>A0A1R1JMT0</accession>
<proteinExistence type="inferred from homology"/>
<feature type="chain" id="PRO_5012051286" evidence="2">
    <location>
        <begin position="26"/>
        <end position="411"/>
    </location>
</feature>
<dbReference type="InterPro" id="IPR050962">
    <property type="entry name" value="Phosphate-bind_PstS"/>
</dbReference>
<dbReference type="InterPro" id="IPR024370">
    <property type="entry name" value="PBP_domain"/>
</dbReference>
<feature type="domain" description="PBP" evidence="3">
    <location>
        <begin position="23"/>
        <end position="273"/>
    </location>
</feature>
<organism evidence="4 5">
    <name type="scientific">Alcaligenes xylosoxydans xylosoxydans</name>
    <name type="common">Achromobacter xylosoxidans</name>
    <dbReference type="NCBI Taxonomy" id="85698"/>
    <lineage>
        <taxon>Bacteria</taxon>
        <taxon>Pseudomonadati</taxon>
        <taxon>Pseudomonadota</taxon>
        <taxon>Betaproteobacteria</taxon>
        <taxon>Burkholderiales</taxon>
        <taxon>Alcaligenaceae</taxon>
        <taxon>Achromobacter</taxon>
    </lineage>
</organism>
<evidence type="ECO:0000313" key="4">
    <source>
        <dbReference type="EMBL" id="OMG80411.1"/>
    </source>
</evidence>
<name>A0A1R1JMT0_ALCXX</name>
<evidence type="ECO:0000256" key="1">
    <source>
        <dbReference type="ARBA" id="ARBA00008725"/>
    </source>
</evidence>
<evidence type="ECO:0000259" key="3">
    <source>
        <dbReference type="Pfam" id="PF12849"/>
    </source>
</evidence>
<feature type="signal peptide" evidence="2">
    <location>
        <begin position="1"/>
        <end position="25"/>
    </location>
</feature>
<dbReference type="PANTHER" id="PTHR42996">
    <property type="entry name" value="PHOSPHATE-BINDING PROTEIN PSTS"/>
    <property type="match status" value="1"/>
</dbReference>
<dbReference type="PANTHER" id="PTHR42996:SF1">
    <property type="entry name" value="PHOSPHATE-BINDING PROTEIN PSTS"/>
    <property type="match status" value="1"/>
</dbReference>
<dbReference type="Gene3D" id="3.40.190.10">
    <property type="entry name" value="Periplasmic binding protein-like II"/>
    <property type="match status" value="2"/>
</dbReference>
<keyword evidence="2" id="KW-0732">Signal</keyword>